<gene>
    <name evidence="1" type="ORF">FZD51_23345</name>
</gene>
<dbReference type="RefSeq" id="WP_148976916.1">
    <property type="nucleotide sequence ID" value="NZ_VTER01000016.1"/>
</dbReference>
<name>A0A5D4QWL7_9BACI</name>
<dbReference type="AlphaFoldDB" id="A0A5D4QWL7"/>
<dbReference type="EMBL" id="VTER01000016">
    <property type="protein sequence ID" value="TYS42311.1"/>
    <property type="molecule type" value="Genomic_DNA"/>
</dbReference>
<proteinExistence type="predicted"/>
<accession>A0A5D4QWL7</accession>
<dbReference type="InterPro" id="IPR018708">
    <property type="entry name" value="DUF2225"/>
</dbReference>
<sequence>MAILEPLYEKSCSCPVCKNNFTSQKVRSRFVKIKGYDTDFLPFYDSDESNPIFYYIQVCPQCGFSFSEEFSPYFPPGSKKQIDEKITSQWKPRDFGRKRSRNEAIQTYKLAVYSALLKKEKHVSIAGLYMRLAWLYRNGGDKTQEQRFMKLAAHEYVESYSSGDYQGTQISETRLLYLIAELSRKTGSDGQAIKFFSKVIEQQSLSLEPGIIDMARERWHEMRESKRQTS</sequence>
<evidence type="ECO:0000313" key="1">
    <source>
        <dbReference type="EMBL" id="TYS42311.1"/>
    </source>
</evidence>
<comment type="caution">
    <text evidence="1">The sequence shown here is derived from an EMBL/GenBank/DDBJ whole genome shotgun (WGS) entry which is preliminary data.</text>
</comment>
<protein>
    <submittedName>
        <fullName evidence="1">DUF2225 domain-containing protein</fullName>
    </submittedName>
</protein>
<organism evidence="1 2">
    <name type="scientific">Bacillus infantis</name>
    <dbReference type="NCBI Taxonomy" id="324767"/>
    <lineage>
        <taxon>Bacteria</taxon>
        <taxon>Bacillati</taxon>
        <taxon>Bacillota</taxon>
        <taxon>Bacilli</taxon>
        <taxon>Bacillales</taxon>
        <taxon>Bacillaceae</taxon>
        <taxon>Bacillus</taxon>
    </lineage>
</organism>
<reference evidence="1 2" key="1">
    <citation type="submission" date="2019-08" db="EMBL/GenBank/DDBJ databases">
        <title>Bacillus genomes from the desert of Cuatro Cienegas, Coahuila.</title>
        <authorList>
            <person name="Olmedo-Alvarez G."/>
        </authorList>
    </citation>
    <scope>NUCLEOTIDE SEQUENCE [LARGE SCALE GENOMIC DNA]</scope>
    <source>
        <strain evidence="1 2">CH446_14T</strain>
    </source>
</reference>
<dbReference type="Pfam" id="PF09986">
    <property type="entry name" value="DUF2225"/>
    <property type="match status" value="1"/>
</dbReference>
<dbReference type="Proteomes" id="UP000322139">
    <property type="component" value="Unassembled WGS sequence"/>
</dbReference>
<evidence type="ECO:0000313" key="2">
    <source>
        <dbReference type="Proteomes" id="UP000322139"/>
    </source>
</evidence>